<gene>
    <name evidence="14" type="ORF">INR99_09875</name>
</gene>
<dbReference type="GO" id="GO:0051539">
    <property type="term" value="F:4 iron, 4 sulfur cluster binding"/>
    <property type="evidence" value="ECO:0007669"/>
    <property type="project" value="UniProtKB-KW"/>
</dbReference>
<sequence>MSLRNDRLAALDLGPFWIRRSVLADMAQAEQDAQAARVENHAPALAADRVASETPTPAPGHHTPSPVSRTAQKLLEQVTRVRRPQQDDTPAHTGADNETSKDERSLRIARLDWQELQEEVRGCSACGLCQQRQQAVFGVGNKRPRIAIVGEAPGAEEDRLGEPFVGAAGQLLDNMLRAIGHSRGDQVYIANVLKCRPPGNRNPAPEEVARCTPFLDRQLALLQPQVIFAVGRFAISHLLRTDAPVSALRGRVHQWQGIPLVVSYHPAYLLRNLPDKSKAWSDLLLLQDTLQQQLAKGMQAPAQIV</sequence>
<comment type="caution">
    <text evidence="14">The sequence shown here is derived from an EMBL/GenBank/DDBJ whole genome shotgun (WGS) entry which is preliminary data.</text>
</comment>
<evidence type="ECO:0000256" key="1">
    <source>
        <dbReference type="ARBA" id="ARBA00001400"/>
    </source>
</evidence>
<dbReference type="Pfam" id="PF03167">
    <property type="entry name" value="UDG"/>
    <property type="match status" value="1"/>
</dbReference>
<evidence type="ECO:0000256" key="10">
    <source>
        <dbReference type="ARBA" id="ARBA00023014"/>
    </source>
</evidence>
<dbReference type="EC" id="3.2.2.27" evidence="3"/>
<evidence type="ECO:0000256" key="12">
    <source>
        <dbReference type="SAM" id="MobiDB-lite"/>
    </source>
</evidence>
<dbReference type="GO" id="GO:0046872">
    <property type="term" value="F:metal ion binding"/>
    <property type="evidence" value="ECO:0007669"/>
    <property type="project" value="UniProtKB-KW"/>
</dbReference>
<dbReference type="GO" id="GO:0006281">
    <property type="term" value="P:DNA repair"/>
    <property type="evidence" value="ECO:0007669"/>
    <property type="project" value="UniProtKB-KW"/>
</dbReference>
<keyword evidence="9" id="KW-0408">Iron</keyword>
<reference evidence="14 15" key="1">
    <citation type="submission" date="2020-10" db="EMBL/GenBank/DDBJ databases">
        <title>The genome sequence of Chitinilyticum litopenaei 4Y14.</title>
        <authorList>
            <person name="Liu Y."/>
        </authorList>
    </citation>
    <scope>NUCLEOTIDE SEQUENCE [LARGE SCALE GENOMIC DNA]</scope>
    <source>
        <strain evidence="14 15">4Y14</strain>
    </source>
</reference>
<keyword evidence="10" id="KW-0411">Iron-sulfur</keyword>
<dbReference type="PANTHER" id="PTHR33693:SF1">
    <property type="entry name" value="TYPE-4 URACIL-DNA GLYCOSYLASE"/>
    <property type="match status" value="1"/>
</dbReference>
<evidence type="ECO:0000259" key="13">
    <source>
        <dbReference type="SMART" id="SM00986"/>
    </source>
</evidence>
<protein>
    <recommendedName>
        <fullName evidence="4">Type-4 uracil-DNA glycosylase</fullName>
        <ecNumber evidence="3">3.2.2.27</ecNumber>
    </recommendedName>
</protein>
<dbReference type="SMART" id="SM00986">
    <property type="entry name" value="UDG"/>
    <property type="match status" value="1"/>
</dbReference>
<keyword evidence="8" id="KW-0378">Hydrolase</keyword>
<keyword evidence="11" id="KW-0234">DNA repair</keyword>
<evidence type="ECO:0000256" key="9">
    <source>
        <dbReference type="ARBA" id="ARBA00023004"/>
    </source>
</evidence>
<dbReference type="InterPro" id="IPR005122">
    <property type="entry name" value="Uracil-DNA_glycosylase-like"/>
</dbReference>
<dbReference type="NCBIfam" id="TIGR00758">
    <property type="entry name" value="UDG_fam4"/>
    <property type="match status" value="1"/>
</dbReference>
<keyword evidence="5" id="KW-0004">4Fe-4S</keyword>
<dbReference type="RefSeq" id="WP_194116192.1">
    <property type="nucleotide sequence ID" value="NZ_JADFUA010000005.1"/>
</dbReference>
<keyword evidence="7" id="KW-0227">DNA damage</keyword>
<evidence type="ECO:0000256" key="3">
    <source>
        <dbReference type="ARBA" id="ARBA00012030"/>
    </source>
</evidence>
<evidence type="ECO:0000256" key="6">
    <source>
        <dbReference type="ARBA" id="ARBA00022723"/>
    </source>
</evidence>
<comment type="similarity">
    <text evidence="2">Belongs to the uracil-DNA glycosylase (UDG) superfamily. Type 4 (UDGa) family.</text>
</comment>
<evidence type="ECO:0000256" key="7">
    <source>
        <dbReference type="ARBA" id="ARBA00022763"/>
    </source>
</evidence>
<evidence type="ECO:0000256" key="5">
    <source>
        <dbReference type="ARBA" id="ARBA00022485"/>
    </source>
</evidence>
<keyword evidence="15" id="KW-1185">Reference proteome</keyword>
<dbReference type="EMBL" id="JADFUA010000005">
    <property type="protein sequence ID" value="MBE9609662.1"/>
    <property type="molecule type" value="Genomic_DNA"/>
</dbReference>
<dbReference type="GO" id="GO:0004844">
    <property type="term" value="F:uracil DNA N-glycosylase activity"/>
    <property type="evidence" value="ECO:0007669"/>
    <property type="project" value="UniProtKB-EC"/>
</dbReference>
<organism evidence="14 15">
    <name type="scientific">Chitinilyticum piscinae</name>
    <dbReference type="NCBI Taxonomy" id="2866724"/>
    <lineage>
        <taxon>Bacteria</taxon>
        <taxon>Pseudomonadati</taxon>
        <taxon>Pseudomonadota</taxon>
        <taxon>Betaproteobacteria</taxon>
        <taxon>Neisseriales</taxon>
        <taxon>Chitinibacteraceae</taxon>
        <taxon>Chitinilyticum</taxon>
    </lineage>
</organism>
<feature type="region of interest" description="Disordered" evidence="12">
    <location>
        <begin position="49"/>
        <end position="105"/>
    </location>
</feature>
<keyword evidence="6" id="KW-0479">Metal-binding</keyword>
<dbReference type="Gene3D" id="3.40.470.10">
    <property type="entry name" value="Uracil-DNA glycosylase-like domain"/>
    <property type="match status" value="1"/>
</dbReference>
<proteinExistence type="inferred from homology"/>
<dbReference type="SMART" id="SM00987">
    <property type="entry name" value="UreE_C"/>
    <property type="match status" value="1"/>
</dbReference>
<dbReference type="InterPro" id="IPR005273">
    <property type="entry name" value="Ura-DNA_glyco_family4"/>
</dbReference>
<evidence type="ECO:0000313" key="15">
    <source>
        <dbReference type="Proteomes" id="UP000604481"/>
    </source>
</evidence>
<dbReference type="Proteomes" id="UP000604481">
    <property type="component" value="Unassembled WGS sequence"/>
</dbReference>
<evidence type="ECO:0000256" key="2">
    <source>
        <dbReference type="ARBA" id="ARBA00006521"/>
    </source>
</evidence>
<evidence type="ECO:0000256" key="11">
    <source>
        <dbReference type="ARBA" id="ARBA00023204"/>
    </source>
</evidence>
<evidence type="ECO:0000256" key="4">
    <source>
        <dbReference type="ARBA" id="ARBA00019403"/>
    </source>
</evidence>
<dbReference type="PANTHER" id="PTHR33693">
    <property type="entry name" value="TYPE-5 URACIL-DNA GLYCOSYLASE"/>
    <property type="match status" value="1"/>
</dbReference>
<feature type="domain" description="Uracil-DNA glycosylase-like" evidence="13">
    <location>
        <begin position="137"/>
        <end position="284"/>
    </location>
</feature>
<dbReference type="InterPro" id="IPR036895">
    <property type="entry name" value="Uracil-DNA_glycosylase-like_sf"/>
</dbReference>
<dbReference type="CDD" id="cd10030">
    <property type="entry name" value="UDG-F4_TTUDGA_SPO1dp_like"/>
    <property type="match status" value="1"/>
</dbReference>
<evidence type="ECO:0000256" key="8">
    <source>
        <dbReference type="ARBA" id="ARBA00022801"/>
    </source>
</evidence>
<evidence type="ECO:0000313" key="14">
    <source>
        <dbReference type="EMBL" id="MBE9609662.1"/>
    </source>
</evidence>
<accession>A0A8J7FKH2</accession>
<comment type="catalytic activity">
    <reaction evidence="1">
        <text>Hydrolyzes single-stranded DNA or mismatched double-stranded DNA and polynucleotides, releasing free uracil.</text>
        <dbReference type="EC" id="3.2.2.27"/>
    </reaction>
</comment>
<dbReference type="InterPro" id="IPR051536">
    <property type="entry name" value="UDG_Type-4/5"/>
</dbReference>
<name>A0A8J7FKH2_9NEIS</name>
<dbReference type="SUPFAM" id="SSF52141">
    <property type="entry name" value="Uracil-DNA glycosylase-like"/>
    <property type="match status" value="1"/>
</dbReference>
<dbReference type="AlphaFoldDB" id="A0A8J7FKH2"/>